<accession>A0A846H1W5</accession>
<evidence type="ECO:0000313" key="2">
    <source>
        <dbReference type="Proteomes" id="UP000031549"/>
    </source>
</evidence>
<gene>
    <name evidence="1" type="ORF">PI95_002800</name>
</gene>
<name>A0A846H1W5_9CYAN</name>
<dbReference type="RefSeq" id="WP_163518535.1">
    <property type="nucleotide sequence ID" value="NZ_JTCM02000003.1"/>
</dbReference>
<protein>
    <submittedName>
        <fullName evidence="1">Uncharacterized protein</fullName>
    </submittedName>
</protein>
<organism evidence="1 2">
    <name type="scientific">Hassallia byssoidea VB512170</name>
    <dbReference type="NCBI Taxonomy" id="1304833"/>
    <lineage>
        <taxon>Bacteria</taxon>
        <taxon>Bacillati</taxon>
        <taxon>Cyanobacteriota</taxon>
        <taxon>Cyanophyceae</taxon>
        <taxon>Nostocales</taxon>
        <taxon>Tolypothrichaceae</taxon>
        <taxon>Hassallia</taxon>
    </lineage>
</organism>
<proteinExistence type="predicted"/>
<dbReference type="Proteomes" id="UP000031549">
    <property type="component" value="Unassembled WGS sequence"/>
</dbReference>
<dbReference type="AlphaFoldDB" id="A0A846H1W5"/>
<comment type="caution">
    <text evidence="1">The sequence shown here is derived from an EMBL/GenBank/DDBJ whole genome shotgun (WGS) entry which is preliminary data.</text>
</comment>
<reference evidence="1 2" key="1">
    <citation type="journal article" date="2015" name="Genome Announc.">
        <title>Draft Genome Sequence of Cyanobacterium Hassallia byssoidea Strain VB512170, Isolated from Monuments in India.</title>
        <authorList>
            <person name="Singh D."/>
            <person name="Chandrababunaidu M.M."/>
            <person name="Panda A."/>
            <person name="Sen D."/>
            <person name="Bhattacharyya S."/>
            <person name="Adhikary S.P."/>
            <person name="Tripathy S."/>
        </authorList>
    </citation>
    <scope>NUCLEOTIDE SEQUENCE [LARGE SCALE GENOMIC DNA]</scope>
    <source>
        <strain evidence="1 2">VB512170</strain>
    </source>
</reference>
<evidence type="ECO:0000313" key="1">
    <source>
        <dbReference type="EMBL" id="NEU71536.1"/>
    </source>
</evidence>
<keyword evidence="2" id="KW-1185">Reference proteome</keyword>
<sequence>MSHGVILIYAFLLRAQALLIAFALSPCPNLNSNAIAEKYFRRMMDKINPAIDRCMAKSLMSSYDEID</sequence>
<dbReference type="EMBL" id="JTCM02000003">
    <property type="protein sequence ID" value="NEU71536.1"/>
    <property type="molecule type" value="Genomic_DNA"/>
</dbReference>